<keyword evidence="6" id="KW-1185">Reference proteome</keyword>
<sequence>MRKQETKYQKLSNWIKQKIETGEWKSGQKLYSENELSEMFELSRQTVRHAIHVLEEEGLVERVRGSGTYIGRRNGQIRRKCMNIAVISTYVDSYIFPSTIQGIVQTLSEAGYMVQMAFTNNRVSDERKILENILEKDNVDGIIVEAAKSALPNPNLSYYKELQDRGVKLLFFNCKYPELNAPLVALDDYQVAYNMVNYLLSMGHRKIAGIFKSDDGQGKLRYAGYIDAIIKEGIPVDEKKILWIDTTDQKDLRRIKTSLIRRLVDCTAVFCYNDQVSYALLDMLHKEGIRVPGQISIASIDGSELSLMADPQITTVPYPMKELGIKVAENMIKLLGDPEFDAGYLYRPELILRNSVRRTGAALVSES</sequence>
<keyword evidence="2" id="KW-0238">DNA-binding</keyword>
<dbReference type="Pfam" id="PF13377">
    <property type="entry name" value="Peripla_BP_3"/>
    <property type="match status" value="1"/>
</dbReference>
<comment type="caution">
    <text evidence="5">The sequence shown here is derived from an EMBL/GenBank/DDBJ whole genome shotgun (WGS) entry which is preliminary data.</text>
</comment>
<feature type="domain" description="HTH gntR-type" evidence="4">
    <location>
        <begin position="5"/>
        <end position="73"/>
    </location>
</feature>
<organism evidence="5 6">
    <name type="scientific">Hominiventricola aquisgranensis</name>
    <dbReference type="NCBI Taxonomy" id="3133164"/>
    <lineage>
        <taxon>Bacteria</taxon>
        <taxon>Bacillati</taxon>
        <taxon>Bacillota</taxon>
        <taxon>Clostridia</taxon>
        <taxon>Lachnospirales</taxon>
        <taxon>Lachnospiraceae</taxon>
        <taxon>Hominiventricola</taxon>
    </lineage>
</organism>
<evidence type="ECO:0000256" key="1">
    <source>
        <dbReference type="ARBA" id="ARBA00023015"/>
    </source>
</evidence>
<dbReference type="Proteomes" id="UP001470288">
    <property type="component" value="Unassembled WGS sequence"/>
</dbReference>
<keyword evidence="3" id="KW-0804">Transcription</keyword>
<dbReference type="CDD" id="cd07377">
    <property type="entry name" value="WHTH_GntR"/>
    <property type="match status" value="1"/>
</dbReference>
<dbReference type="EMBL" id="JBBMFC010000050">
    <property type="protein sequence ID" value="MEQ2580134.1"/>
    <property type="molecule type" value="Genomic_DNA"/>
</dbReference>
<proteinExistence type="predicted"/>
<dbReference type="SUPFAM" id="SSF46785">
    <property type="entry name" value="Winged helix' DNA-binding domain"/>
    <property type="match status" value="1"/>
</dbReference>
<dbReference type="RefSeq" id="WP_349145198.1">
    <property type="nucleotide sequence ID" value="NZ_JBBMFC010000050.1"/>
</dbReference>
<evidence type="ECO:0000259" key="4">
    <source>
        <dbReference type="PROSITE" id="PS50949"/>
    </source>
</evidence>
<protein>
    <submittedName>
        <fullName evidence="5">GntR family transcriptional regulator</fullName>
    </submittedName>
</protein>
<dbReference type="InterPro" id="IPR033532">
    <property type="entry name" value="AraR_ligand_bind_dom"/>
</dbReference>
<dbReference type="InterPro" id="IPR036388">
    <property type="entry name" value="WH-like_DNA-bd_sf"/>
</dbReference>
<dbReference type="Gene3D" id="1.10.10.10">
    <property type="entry name" value="Winged helix-like DNA-binding domain superfamily/Winged helix DNA-binding domain"/>
    <property type="match status" value="1"/>
</dbReference>
<dbReference type="PANTHER" id="PTHR30146">
    <property type="entry name" value="LACI-RELATED TRANSCRIPTIONAL REPRESSOR"/>
    <property type="match status" value="1"/>
</dbReference>
<dbReference type="PANTHER" id="PTHR30146:SF150">
    <property type="entry name" value="ARABINOSE METABOLISM TRANSCRIPTIONAL REPRESSOR"/>
    <property type="match status" value="1"/>
</dbReference>
<dbReference type="Gene3D" id="3.40.50.2300">
    <property type="match status" value="2"/>
</dbReference>
<dbReference type="InterPro" id="IPR028082">
    <property type="entry name" value="Peripla_BP_I"/>
</dbReference>
<accession>A0ABV1I4L4</accession>
<dbReference type="InterPro" id="IPR036390">
    <property type="entry name" value="WH_DNA-bd_sf"/>
</dbReference>
<keyword evidence="1" id="KW-0805">Transcription regulation</keyword>
<dbReference type="Pfam" id="PF00392">
    <property type="entry name" value="GntR"/>
    <property type="match status" value="1"/>
</dbReference>
<dbReference type="CDD" id="cd01541">
    <property type="entry name" value="PBP1_AraR"/>
    <property type="match status" value="1"/>
</dbReference>
<evidence type="ECO:0000313" key="5">
    <source>
        <dbReference type="EMBL" id="MEQ2580134.1"/>
    </source>
</evidence>
<dbReference type="PRINTS" id="PR00035">
    <property type="entry name" value="HTHGNTR"/>
</dbReference>
<dbReference type="SUPFAM" id="SSF53822">
    <property type="entry name" value="Periplasmic binding protein-like I"/>
    <property type="match status" value="1"/>
</dbReference>
<evidence type="ECO:0000256" key="3">
    <source>
        <dbReference type="ARBA" id="ARBA00023163"/>
    </source>
</evidence>
<dbReference type="InterPro" id="IPR046335">
    <property type="entry name" value="LacI/GalR-like_sensor"/>
</dbReference>
<dbReference type="PROSITE" id="PS50949">
    <property type="entry name" value="HTH_GNTR"/>
    <property type="match status" value="1"/>
</dbReference>
<dbReference type="SMART" id="SM00345">
    <property type="entry name" value="HTH_GNTR"/>
    <property type="match status" value="1"/>
</dbReference>
<dbReference type="InterPro" id="IPR000524">
    <property type="entry name" value="Tscrpt_reg_HTH_GntR"/>
</dbReference>
<evidence type="ECO:0000256" key="2">
    <source>
        <dbReference type="ARBA" id="ARBA00023125"/>
    </source>
</evidence>
<reference evidence="5 6" key="1">
    <citation type="submission" date="2024-03" db="EMBL/GenBank/DDBJ databases">
        <title>Human intestinal bacterial collection.</title>
        <authorList>
            <person name="Pauvert C."/>
            <person name="Hitch T.C.A."/>
            <person name="Clavel T."/>
        </authorList>
    </citation>
    <scope>NUCLEOTIDE SEQUENCE [LARGE SCALE GENOMIC DNA]</scope>
    <source>
        <strain evidence="5 6">CLA-AA-H78B</strain>
    </source>
</reference>
<evidence type="ECO:0000313" key="6">
    <source>
        <dbReference type="Proteomes" id="UP001470288"/>
    </source>
</evidence>
<gene>
    <name evidence="5" type="ORF">WMO62_15105</name>
</gene>
<name>A0ABV1I4L4_9FIRM</name>